<dbReference type="OrthoDB" id="4325201at2759"/>
<dbReference type="CDD" id="cd09612">
    <property type="entry name" value="Jacalin"/>
    <property type="match status" value="2"/>
</dbReference>
<feature type="domain" description="Jacalin-type lectin" evidence="3">
    <location>
        <begin position="1"/>
        <end position="132"/>
    </location>
</feature>
<dbReference type="EMBL" id="CABITT030000001">
    <property type="protein sequence ID" value="VVA93306.1"/>
    <property type="molecule type" value="Genomic_DNA"/>
</dbReference>
<keyword evidence="2" id="KW-0430">Lectin</keyword>
<dbReference type="InterPro" id="IPR001229">
    <property type="entry name" value="Jacalin-like_lectin_dom"/>
</dbReference>
<dbReference type="Gene3D" id="2.100.10.30">
    <property type="entry name" value="Jacalin-like lectin domain"/>
    <property type="match status" value="2"/>
</dbReference>
<gene>
    <name evidence="4" type="ORF">ANE_LOCUS3751</name>
</gene>
<sequence>MRKGRSCLGRWCSISCKELFVGKDDACVTFVKFEYGNRDSTVESRKHGTKSQKPQEFELLSLEYITSVEGTYANPISATVITSLVFKTSLGRTSPTFGNQRFVLANNGQKLVGFHGRVSPGRLDALGAYFSPEPVAEPSPVKDWVPPKKLEAQGGQGGDKWDDGIYNGVRKVYVGRDEACVTSIMFDYVKDYVDENRAHGILNEELQEFLLDHMECIISVEGTYGNVRRFTSPVVTSLVFKTSKGRTSPTFGATKFVLEDNGRHIAGFHGRSGTALDSIGAHFVPPRPMNVECCIS</sequence>
<accession>A0A565AV84</accession>
<comment type="similarity">
    <text evidence="1">Belongs to the jacalin lectin family.</text>
</comment>
<dbReference type="SUPFAM" id="SSF51101">
    <property type="entry name" value="Mannose-binding lectins"/>
    <property type="match status" value="2"/>
</dbReference>
<dbReference type="PANTHER" id="PTHR47293">
    <property type="entry name" value="JACALIN-RELATED LECTIN 3"/>
    <property type="match status" value="1"/>
</dbReference>
<dbReference type="Proteomes" id="UP000489600">
    <property type="component" value="Unassembled WGS sequence"/>
</dbReference>
<dbReference type="SMART" id="SM00915">
    <property type="entry name" value="Jacalin"/>
    <property type="match status" value="2"/>
</dbReference>
<reference evidence="4" key="1">
    <citation type="submission" date="2019-07" db="EMBL/GenBank/DDBJ databases">
        <authorList>
            <person name="Dittberner H."/>
        </authorList>
    </citation>
    <scope>NUCLEOTIDE SEQUENCE [LARGE SCALE GENOMIC DNA]</scope>
</reference>
<evidence type="ECO:0000313" key="4">
    <source>
        <dbReference type="EMBL" id="VVA93306.1"/>
    </source>
</evidence>
<evidence type="ECO:0000313" key="5">
    <source>
        <dbReference type="Proteomes" id="UP000489600"/>
    </source>
</evidence>
<keyword evidence="5" id="KW-1185">Reference proteome</keyword>
<name>A0A565AV84_9BRAS</name>
<dbReference type="PROSITE" id="PS51752">
    <property type="entry name" value="JACALIN_LECTIN"/>
    <property type="match status" value="2"/>
</dbReference>
<dbReference type="InterPro" id="IPR036404">
    <property type="entry name" value="Jacalin-like_lectin_dom_sf"/>
</dbReference>
<proteinExistence type="inferred from homology"/>
<comment type="caution">
    <text evidence="4">The sequence shown here is derived from an EMBL/GenBank/DDBJ whole genome shotgun (WGS) entry which is preliminary data.</text>
</comment>
<evidence type="ECO:0000259" key="3">
    <source>
        <dbReference type="PROSITE" id="PS51752"/>
    </source>
</evidence>
<feature type="domain" description="Jacalin-type lectin" evidence="3">
    <location>
        <begin position="147"/>
        <end position="285"/>
    </location>
</feature>
<dbReference type="PANTHER" id="PTHR47293:SF27">
    <property type="entry name" value="JACALIN-TYPE LECTIN DOMAIN-CONTAINING PROTEIN"/>
    <property type="match status" value="1"/>
</dbReference>
<organism evidence="4 5">
    <name type="scientific">Arabis nemorensis</name>
    <dbReference type="NCBI Taxonomy" id="586526"/>
    <lineage>
        <taxon>Eukaryota</taxon>
        <taxon>Viridiplantae</taxon>
        <taxon>Streptophyta</taxon>
        <taxon>Embryophyta</taxon>
        <taxon>Tracheophyta</taxon>
        <taxon>Spermatophyta</taxon>
        <taxon>Magnoliopsida</taxon>
        <taxon>eudicotyledons</taxon>
        <taxon>Gunneridae</taxon>
        <taxon>Pentapetalae</taxon>
        <taxon>rosids</taxon>
        <taxon>malvids</taxon>
        <taxon>Brassicales</taxon>
        <taxon>Brassicaceae</taxon>
        <taxon>Arabideae</taxon>
        <taxon>Arabis</taxon>
    </lineage>
</organism>
<dbReference type="AlphaFoldDB" id="A0A565AV84"/>
<protein>
    <recommendedName>
        <fullName evidence="3">Jacalin-type lectin domain-containing protein</fullName>
    </recommendedName>
</protein>
<dbReference type="Pfam" id="PF01419">
    <property type="entry name" value="Jacalin"/>
    <property type="match status" value="2"/>
</dbReference>
<dbReference type="FunFam" id="2.100.10.30:FF:000001">
    <property type="entry name" value="Jacalin-related lectin 33"/>
    <property type="match status" value="1"/>
</dbReference>
<evidence type="ECO:0000256" key="2">
    <source>
        <dbReference type="ARBA" id="ARBA00022734"/>
    </source>
</evidence>
<dbReference type="GO" id="GO:0030246">
    <property type="term" value="F:carbohydrate binding"/>
    <property type="evidence" value="ECO:0007669"/>
    <property type="project" value="UniProtKB-KW"/>
</dbReference>
<evidence type="ECO:0000256" key="1">
    <source>
        <dbReference type="ARBA" id="ARBA00006568"/>
    </source>
</evidence>
<dbReference type="InterPro" id="IPR033734">
    <property type="entry name" value="Jacalin-like_lectin_dom_plant"/>
</dbReference>